<evidence type="ECO:0000259" key="2">
    <source>
        <dbReference type="PROSITE" id="PS52004"/>
    </source>
</evidence>
<evidence type="ECO:0000313" key="3">
    <source>
        <dbReference type="EMBL" id="KOF83997.1"/>
    </source>
</evidence>
<sequence length="84" mass="9146">MEVSALAEVFCKNRTSPLLVGSCKSNLGHTEACSGLVSLLKCVMSIQHSIIPPNVCYNQPIPEIAEIMKHQLKIVTEPTKLPSK</sequence>
<dbReference type="PROSITE" id="PS52004">
    <property type="entry name" value="KS3_2"/>
    <property type="match status" value="1"/>
</dbReference>
<feature type="domain" description="Ketosynthase family 3 (KS3)" evidence="2">
    <location>
        <begin position="1"/>
        <end position="84"/>
    </location>
</feature>
<organism evidence="3">
    <name type="scientific">Octopus bimaculoides</name>
    <name type="common">California two-spotted octopus</name>
    <dbReference type="NCBI Taxonomy" id="37653"/>
    <lineage>
        <taxon>Eukaryota</taxon>
        <taxon>Metazoa</taxon>
        <taxon>Spiralia</taxon>
        <taxon>Lophotrochozoa</taxon>
        <taxon>Mollusca</taxon>
        <taxon>Cephalopoda</taxon>
        <taxon>Coleoidea</taxon>
        <taxon>Octopodiformes</taxon>
        <taxon>Octopoda</taxon>
        <taxon>Incirrata</taxon>
        <taxon>Octopodidae</taxon>
        <taxon>Octopus</taxon>
    </lineage>
</organism>
<dbReference type="STRING" id="37653.A0A0L8H468"/>
<dbReference type="OrthoDB" id="329835at2759"/>
<dbReference type="InterPro" id="IPR016039">
    <property type="entry name" value="Thiolase-like"/>
</dbReference>
<keyword evidence="1" id="KW-0808">Transferase</keyword>
<dbReference type="PANTHER" id="PTHR45681:SF6">
    <property type="entry name" value="POLYKETIDE SYNTHASE 37"/>
    <property type="match status" value="1"/>
</dbReference>
<dbReference type="AlphaFoldDB" id="A0A0L8H468"/>
<dbReference type="GO" id="GO:0016746">
    <property type="term" value="F:acyltransferase activity"/>
    <property type="evidence" value="ECO:0007669"/>
    <property type="project" value="InterPro"/>
</dbReference>
<name>A0A0L8H468_OCTBM</name>
<dbReference type="InterPro" id="IPR050444">
    <property type="entry name" value="Polyketide_Synthase"/>
</dbReference>
<dbReference type="InterPro" id="IPR020841">
    <property type="entry name" value="PKS_Beta-ketoAc_synthase_dom"/>
</dbReference>
<dbReference type="EMBL" id="KQ419318">
    <property type="protein sequence ID" value="KOF83997.1"/>
    <property type="molecule type" value="Genomic_DNA"/>
</dbReference>
<dbReference type="SUPFAM" id="SSF53901">
    <property type="entry name" value="Thiolase-like"/>
    <property type="match status" value="1"/>
</dbReference>
<accession>A0A0L8H468</accession>
<protein>
    <recommendedName>
        <fullName evidence="2">Ketosynthase family 3 (KS3) domain-containing protein</fullName>
    </recommendedName>
</protein>
<proteinExistence type="predicted"/>
<dbReference type="InterPro" id="IPR014031">
    <property type="entry name" value="Ketoacyl_synth_C"/>
</dbReference>
<gene>
    <name evidence="3" type="ORF">OCBIM_22022878mg</name>
</gene>
<reference evidence="3" key="1">
    <citation type="submission" date="2015-07" db="EMBL/GenBank/DDBJ databases">
        <title>MeaNS - Measles Nucleotide Surveillance Program.</title>
        <authorList>
            <person name="Tran T."/>
            <person name="Druce J."/>
        </authorList>
    </citation>
    <scope>NUCLEOTIDE SEQUENCE</scope>
    <source>
        <strain evidence="3">UCB-OBI-ISO-001</strain>
        <tissue evidence="3">Gonad</tissue>
    </source>
</reference>
<dbReference type="PANTHER" id="PTHR45681">
    <property type="entry name" value="POLYKETIDE SYNTHASE 44-RELATED"/>
    <property type="match status" value="1"/>
</dbReference>
<evidence type="ECO:0000256" key="1">
    <source>
        <dbReference type="ARBA" id="ARBA00022679"/>
    </source>
</evidence>
<dbReference type="Gene3D" id="3.40.47.10">
    <property type="match status" value="1"/>
</dbReference>
<dbReference type="Pfam" id="PF02801">
    <property type="entry name" value="Ketoacyl-synt_C"/>
    <property type="match status" value="1"/>
</dbReference>